<evidence type="ECO:0000313" key="9">
    <source>
        <dbReference type="Proteomes" id="UP000006620"/>
    </source>
</evidence>
<comment type="subunit">
    <text evidence="2 5">Homopentamer.</text>
</comment>
<proteinExistence type="inferred from homology"/>
<evidence type="ECO:0000256" key="2">
    <source>
        <dbReference type="ARBA" id="ARBA00011255"/>
    </source>
</evidence>
<sequence length="498" mass="53855">MVNRITGITSGLDTDTLISQLMKANRIPVDKMAQQKQIVEWQRDAYKEINAKILDFRNNKLFNFKREGTFAAKTLTTVGDTSAVGAKATSSSVPGTLKVEVVSLAQPSVSTSAAAITADPAFKTNVPLKDTEFVAGFTPVAPATTPPTYQEFDITVNSKVIRINPNTDSLDSMMSKISSQAGVTAFYDSTNRLVSMSGGGQAISVAGDFLTNTLKLGAGSAPVDAQLKINGVATTRASNSFSVNGVDITLNGVGTTTIDVKSDTDKVMESIKTFITDYNSMLKTIQEKLGEDKFRDYTPLTSEQKEAMKDKDIELWEGKAKSGLLRNDSILSALANTMRSSMSTPVETGNPNYKTLSAIGIDSGSYLEKGQLYIKSETKLREAIEKDPQAVINLFTQDGNGDTDRSDVGVGERLYQDLMGSLEKIAKKAGTSAFSDMSVFKSDSDLGKRLTDLNTRIAKGNERLADIENRYYKQFAAMEAAMSKYNSQSSYLANAFSS</sequence>
<name>F8FJ50_PAEMK</name>
<dbReference type="InterPro" id="IPR010809">
    <property type="entry name" value="FliD_C"/>
</dbReference>
<feature type="domain" description="Flagellar hook-associated protein 2 C-terminal" evidence="7">
    <location>
        <begin position="224"/>
        <end position="487"/>
    </location>
</feature>
<comment type="function">
    <text evidence="5">Required for morphogenesis and for the elongation of the flagellar filament by facilitating polymerization of the flagellin monomers at the tip of growing filament. Forms a capping structure, which prevents flagellin subunits (transported through the central channel of the flagellum) from leaking out without polymerization at the distal end.</text>
</comment>
<protein>
    <recommendedName>
        <fullName evidence="5">Flagellar hook-associated protein 2</fullName>
        <shortName evidence="5">HAP2</shortName>
    </recommendedName>
    <alternativeName>
        <fullName evidence="5">Flagellar cap protein</fullName>
    </alternativeName>
</protein>
<dbReference type="InterPro" id="IPR003481">
    <property type="entry name" value="FliD_N"/>
</dbReference>
<evidence type="ECO:0000256" key="1">
    <source>
        <dbReference type="ARBA" id="ARBA00009764"/>
    </source>
</evidence>
<dbReference type="PANTHER" id="PTHR30288">
    <property type="entry name" value="FLAGELLAR CAP/ASSEMBLY PROTEIN FLID"/>
    <property type="match status" value="1"/>
</dbReference>
<keyword evidence="3" id="KW-0175">Coiled coil</keyword>
<reference evidence="9" key="1">
    <citation type="submission" date="2011-06" db="EMBL/GenBank/DDBJ databases">
        <title>Complete genome sequence of Paenibacillus mucilaginosus KNP414.</title>
        <authorList>
            <person name="Wang J."/>
            <person name="Hu S."/>
            <person name="Hu X."/>
            <person name="Zhang B."/>
            <person name="Dong D."/>
            <person name="Zhang S."/>
            <person name="Zhao K."/>
            <person name="Wu D."/>
        </authorList>
    </citation>
    <scope>NUCLEOTIDE SEQUENCE [LARGE SCALE GENOMIC DNA]</scope>
    <source>
        <strain evidence="9">KNP414</strain>
    </source>
</reference>
<dbReference type="GO" id="GO:0007155">
    <property type="term" value="P:cell adhesion"/>
    <property type="evidence" value="ECO:0007669"/>
    <property type="project" value="InterPro"/>
</dbReference>
<dbReference type="RefSeq" id="WP_013913929.1">
    <property type="nucleotide sequence ID" value="NC_015690.1"/>
</dbReference>
<keyword evidence="4 5" id="KW-0975">Bacterial flagellum</keyword>
<dbReference type="GO" id="GO:0009421">
    <property type="term" value="C:bacterial-type flagellum filament cap"/>
    <property type="evidence" value="ECO:0007669"/>
    <property type="project" value="InterPro"/>
</dbReference>
<gene>
    <name evidence="8" type="ordered locus">KNP414_00112</name>
</gene>
<dbReference type="Pfam" id="PF07195">
    <property type="entry name" value="FliD_C"/>
    <property type="match status" value="1"/>
</dbReference>
<evidence type="ECO:0000256" key="5">
    <source>
        <dbReference type="RuleBase" id="RU362066"/>
    </source>
</evidence>
<comment type="similarity">
    <text evidence="1 5">Belongs to the FliD family.</text>
</comment>
<dbReference type="InterPro" id="IPR040026">
    <property type="entry name" value="FliD"/>
</dbReference>
<dbReference type="GO" id="GO:0009424">
    <property type="term" value="C:bacterial-type flagellum hook"/>
    <property type="evidence" value="ECO:0007669"/>
    <property type="project" value="UniProtKB-UniRule"/>
</dbReference>
<dbReference type="AlphaFoldDB" id="F8FJ50"/>
<dbReference type="EMBL" id="CP002869">
    <property type="protein sequence ID" value="AEI38763.1"/>
    <property type="molecule type" value="Genomic_DNA"/>
</dbReference>
<evidence type="ECO:0000256" key="4">
    <source>
        <dbReference type="ARBA" id="ARBA00023143"/>
    </source>
</evidence>
<evidence type="ECO:0000256" key="3">
    <source>
        <dbReference type="ARBA" id="ARBA00023054"/>
    </source>
</evidence>
<dbReference type="GO" id="GO:0005576">
    <property type="term" value="C:extracellular region"/>
    <property type="evidence" value="ECO:0007669"/>
    <property type="project" value="UniProtKB-SubCell"/>
</dbReference>
<dbReference type="Pfam" id="PF02465">
    <property type="entry name" value="FliD_N"/>
    <property type="match status" value="1"/>
</dbReference>
<keyword evidence="8" id="KW-0282">Flagellum</keyword>
<dbReference type="Proteomes" id="UP000006620">
    <property type="component" value="Chromosome"/>
</dbReference>
<keyword evidence="5" id="KW-0964">Secreted</keyword>
<reference evidence="8 9" key="2">
    <citation type="journal article" date="2013" name="Genome Announc.">
        <title>Genome Sequence of Growth-Improving Paenibacillus mucilaginosus Strain KNP414.</title>
        <authorList>
            <person name="Lu J.J."/>
            <person name="Wang J.F."/>
            <person name="Hu X.F."/>
        </authorList>
    </citation>
    <scope>NUCLEOTIDE SEQUENCE [LARGE SCALE GENOMIC DNA]</scope>
    <source>
        <strain evidence="8 9">KNP414</strain>
    </source>
</reference>
<keyword evidence="8" id="KW-0966">Cell projection</keyword>
<feature type="domain" description="Flagellar hook-associated protein 2 N-terminal" evidence="6">
    <location>
        <begin position="10"/>
        <end position="107"/>
    </location>
</feature>
<evidence type="ECO:0000259" key="6">
    <source>
        <dbReference type="Pfam" id="PF02465"/>
    </source>
</evidence>
<dbReference type="PANTHER" id="PTHR30288:SF0">
    <property type="entry name" value="FLAGELLAR HOOK-ASSOCIATED PROTEIN 2"/>
    <property type="match status" value="1"/>
</dbReference>
<keyword evidence="8" id="KW-0969">Cilium</keyword>
<dbReference type="GO" id="GO:0071973">
    <property type="term" value="P:bacterial-type flagellum-dependent cell motility"/>
    <property type="evidence" value="ECO:0007669"/>
    <property type="project" value="TreeGrafter"/>
</dbReference>
<evidence type="ECO:0000259" key="7">
    <source>
        <dbReference type="Pfam" id="PF07195"/>
    </source>
</evidence>
<organism evidence="8 9">
    <name type="scientific">Paenibacillus mucilaginosus (strain KNP414)</name>
    <dbReference type="NCBI Taxonomy" id="1036673"/>
    <lineage>
        <taxon>Bacteria</taxon>
        <taxon>Bacillati</taxon>
        <taxon>Bacillota</taxon>
        <taxon>Bacilli</taxon>
        <taxon>Bacillales</taxon>
        <taxon>Paenibacillaceae</taxon>
        <taxon>Paenibacillus</taxon>
    </lineage>
</organism>
<dbReference type="KEGG" id="pms:KNP414_00112"/>
<accession>F8FJ50</accession>
<dbReference type="HOGENOM" id="CLU_015182_0_2_9"/>
<evidence type="ECO:0000313" key="8">
    <source>
        <dbReference type="EMBL" id="AEI38763.1"/>
    </source>
</evidence>
<comment type="subcellular location">
    <subcellularLocation>
        <location evidence="5">Secreted</location>
    </subcellularLocation>
    <subcellularLocation>
        <location evidence="5">Bacterial flagellum</location>
    </subcellularLocation>
</comment>
<dbReference type="PATRIC" id="fig|1036673.3.peg.105"/>